<keyword evidence="4" id="KW-1185">Reference proteome</keyword>
<accession>A0A0U3MEP8</accession>
<dbReference type="Proteomes" id="UP000060699">
    <property type="component" value="Chromosome"/>
</dbReference>
<reference evidence="3 4" key="1">
    <citation type="submission" date="2015-12" db="EMBL/GenBank/DDBJ databases">
        <title>Complete genome of Roseateles depolymerans KCTC 42856.</title>
        <authorList>
            <person name="Kim K.M."/>
        </authorList>
    </citation>
    <scope>NUCLEOTIDE SEQUENCE [LARGE SCALE GENOMIC DNA]</scope>
    <source>
        <strain evidence="3 4">KCTC 42856</strain>
    </source>
</reference>
<evidence type="ECO:0000313" key="4">
    <source>
        <dbReference type="Proteomes" id="UP000060699"/>
    </source>
</evidence>
<feature type="region of interest" description="Disordered" evidence="1">
    <location>
        <begin position="83"/>
        <end position="104"/>
    </location>
</feature>
<organism evidence="3 4">
    <name type="scientific">Roseateles depolymerans</name>
    <dbReference type="NCBI Taxonomy" id="76731"/>
    <lineage>
        <taxon>Bacteria</taxon>
        <taxon>Pseudomonadati</taxon>
        <taxon>Pseudomonadota</taxon>
        <taxon>Betaproteobacteria</taxon>
        <taxon>Burkholderiales</taxon>
        <taxon>Sphaerotilaceae</taxon>
        <taxon>Roseateles</taxon>
    </lineage>
</organism>
<evidence type="ECO:0000313" key="3">
    <source>
        <dbReference type="EMBL" id="ALV06809.1"/>
    </source>
</evidence>
<feature type="region of interest" description="Disordered" evidence="1">
    <location>
        <begin position="235"/>
        <end position="261"/>
    </location>
</feature>
<dbReference type="EMBL" id="CP013729">
    <property type="protein sequence ID" value="ALV06809.1"/>
    <property type="molecule type" value="Genomic_DNA"/>
</dbReference>
<evidence type="ECO:0000256" key="2">
    <source>
        <dbReference type="SAM" id="SignalP"/>
    </source>
</evidence>
<protein>
    <submittedName>
        <fullName evidence="3">Uncharacterized protein</fullName>
    </submittedName>
</protein>
<keyword evidence="2" id="KW-0732">Signal</keyword>
<feature type="chain" id="PRO_5044257245" evidence="2">
    <location>
        <begin position="45"/>
        <end position="261"/>
    </location>
</feature>
<feature type="compositionally biased region" description="Low complexity" evidence="1">
    <location>
        <begin position="83"/>
        <end position="93"/>
    </location>
</feature>
<dbReference type="AlphaFoldDB" id="A0A0U3MEP8"/>
<dbReference type="STRING" id="76731.RD2015_2338"/>
<feature type="signal peptide" evidence="2">
    <location>
        <begin position="1"/>
        <end position="44"/>
    </location>
</feature>
<gene>
    <name evidence="3" type="ORF">RD2015_2338</name>
</gene>
<sequence length="261" mass="26588" precursor="true">MQKANLSDLAGVRRTRRLRAARGLLASVLSVCAGQAWMSGAAVAAEDAHGASSASMQQVIEAARRKKAQELDAAARRLLGQDAAQTPAASAAPSAPPAPSAPARAVEVPRVWSLTGVGRRLDSELLYEGRIYRVSVPDASALKPDGAALAQIGPWRVQAISPNGVTVSLQGTAAGVGKAQRVHLLPAPSRGSSMAGYAFFNGAGGVMLAGPEPLPASAMSPAALPPSALRASELPLTGQPVGQPMGQPMAPTAMASRTDIR</sequence>
<name>A0A0U3MEP8_9BURK</name>
<dbReference type="OrthoDB" id="10017977at2"/>
<dbReference type="KEGG" id="rdp:RD2015_2338"/>
<dbReference type="RefSeq" id="WP_058935030.1">
    <property type="nucleotide sequence ID" value="NZ_CP013729.1"/>
</dbReference>
<proteinExistence type="predicted"/>
<evidence type="ECO:0000256" key="1">
    <source>
        <dbReference type="SAM" id="MobiDB-lite"/>
    </source>
</evidence>